<protein>
    <recommendedName>
        <fullName evidence="4">Protein kinase domain-containing protein</fullName>
    </recommendedName>
</protein>
<feature type="region of interest" description="Disordered" evidence="1">
    <location>
        <begin position="208"/>
        <end position="418"/>
    </location>
</feature>
<gene>
    <name evidence="2" type="ORF">PENCOP_c001G04332</name>
</gene>
<feature type="compositionally biased region" description="Low complexity" evidence="1">
    <location>
        <begin position="210"/>
        <end position="227"/>
    </location>
</feature>
<evidence type="ECO:0000256" key="1">
    <source>
        <dbReference type="SAM" id="MobiDB-lite"/>
    </source>
</evidence>
<feature type="compositionally biased region" description="Polar residues" evidence="1">
    <location>
        <begin position="113"/>
        <end position="125"/>
    </location>
</feature>
<evidence type="ECO:0000313" key="2">
    <source>
        <dbReference type="EMBL" id="OQE46282.1"/>
    </source>
</evidence>
<evidence type="ECO:0008006" key="4">
    <source>
        <dbReference type="Google" id="ProtNLM"/>
    </source>
</evidence>
<reference evidence="3" key="1">
    <citation type="journal article" date="2017" name="Nat. Microbiol.">
        <title>Global analysis of biosynthetic gene clusters reveals vast potential of secondary metabolite production in Penicillium species.</title>
        <authorList>
            <person name="Nielsen J.C."/>
            <person name="Grijseels S."/>
            <person name="Prigent S."/>
            <person name="Ji B."/>
            <person name="Dainat J."/>
            <person name="Nielsen K.F."/>
            <person name="Frisvad J.C."/>
            <person name="Workman M."/>
            <person name="Nielsen J."/>
        </authorList>
    </citation>
    <scope>NUCLEOTIDE SEQUENCE [LARGE SCALE GENOMIC DNA]</scope>
    <source>
        <strain evidence="3">IBT 31321</strain>
    </source>
</reference>
<feature type="compositionally biased region" description="Basic and acidic residues" evidence="1">
    <location>
        <begin position="96"/>
        <end position="111"/>
    </location>
</feature>
<dbReference type="STRING" id="36646.A0A1V6V6J0"/>
<dbReference type="EMBL" id="MDDG01000001">
    <property type="protein sequence ID" value="OQE46282.1"/>
    <property type="molecule type" value="Genomic_DNA"/>
</dbReference>
<name>A0A1V6V6J0_9EURO</name>
<feature type="compositionally biased region" description="Polar residues" evidence="1">
    <location>
        <begin position="317"/>
        <end position="334"/>
    </location>
</feature>
<accession>A0A1V6V6J0</accession>
<comment type="caution">
    <text evidence="2">The sequence shown here is derived from an EMBL/GenBank/DDBJ whole genome shotgun (WGS) entry which is preliminary data.</text>
</comment>
<proteinExistence type="predicted"/>
<dbReference type="SUPFAM" id="SSF56112">
    <property type="entry name" value="Protein kinase-like (PK-like)"/>
    <property type="match status" value="1"/>
</dbReference>
<sequence>MGDKLDYRLDLWYTGCFIYQLLMYEPPFPGSSDDFEHIMNIVGSVDDLPVEWEPKVEDLQLISKQNRVLEKVCHTDKETYELEATEATLPESIAPTEEKLAAEGSLAKEDTSSEGQHTGTSSQQGELAKLTLAPRLQEVIVSCGFDAPEGKQELPVSDASPHLKLTAIQEDHEQARLGALEGALSLSKNHEQQQQPVQVEVIKSLEERGPQPQGLPGIPQSPGQIQPEASADTPEPVVVYEPPQAQELGGCQRTEKAKLKTKTGTLDPPSDHHDRQLISPESSKNIEHDQLELVDGASNLIPSQGEQQPELLDVCQSADNPQSETQTRTATSDLLSDYDGPHSTSSEVPRNLEPDQLEIVDGASDLLDNQGGHQPEISDIPESSNQPQREQAEDSAASSDDGGEQKPRSQKRLRSRIGGLLNHCWTPWKKRRKS</sequence>
<dbReference type="InterPro" id="IPR011009">
    <property type="entry name" value="Kinase-like_dom_sf"/>
</dbReference>
<keyword evidence="3" id="KW-1185">Reference proteome</keyword>
<evidence type="ECO:0000313" key="3">
    <source>
        <dbReference type="Proteomes" id="UP000191500"/>
    </source>
</evidence>
<dbReference type="Gene3D" id="1.10.510.10">
    <property type="entry name" value="Transferase(Phosphotransferase) domain 1"/>
    <property type="match status" value="1"/>
</dbReference>
<dbReference type="AlphaFoldDB" id="A0A1V6V6J0"/>
<organism evidence="2 3">
    <name type="scientific">Penicillium coprophilum</name>
    <dbReference type="NCBI Taxonomy" id="36646"/>
    <lineage>
        <taxon>Eukaryota</taxon>
        <taxon>Fungi</taxon>
        <taxon>Dikarya</taxon>
        <taxon>Ascomycota</taxon>
        <taxon>Pezizomycotina</taxon>
        <taxon>Eurotiomycetes</taxon>
        <taxon>Eurotiomycetidae</taxon>
        <taxon>Eurotiales</taxon>
        <taxon>Aspergillaceae</taxon>
        <taxon>Penicillium</taxon>
    </lineage>
</organism>
<feature type="region of interest" description="Disordered" evidence="1">
    <location>
        <begin position="85"/>
        <end position="126"/>
    </location>
</feature>
<dbReference type="Proteomes" id="UP000191500">
    <property type="component" value="Unassembled WGS sequence"/>
</dbReference>